<sequence>DKVCCGMAFSVANNTAKNSKNNELCVNVASMLCNVFRTLTEAALNRIGIRPSKVVWLPYMAKECNIDKNEIPQLEWPSILVYFSCCVLVLFKKFTDQANYSNFMSRCIYDLREIVGFDPDAKLDIPFDFGKANAIKTMLGSCLTLRHDVIRFISRKSNWGDAEICVKS</sequence>
<evidence type="ECO:0000313" key="1">
    <source>
        <dbReference type="EMBL" id="MCI04746.1"/>
    </source>
</evidence>
<dbReference type="Proteomes" id="UP000265520">
    <property type="component" value="Unassembled WGS sequence"/>
</dbReference>
<evidence type="ECO:0000313" key="2">
    <source>
        <dbReference type="Proteomes" id="UP000265520"/>
    </source>
</evidence>
<organism evidence="1 2">
    <name type="scientific">Trifolium medium</name>
    <dbReference type="NCBI Taxonomy" id="97028"/>
    <lineage>
        <taxon>Eukaryota</taxon>
        <taxon>Viridiplantae</taxon>
        <taxon>Streptophyta</taxon>
        <taxon>Embryophyta</taxon>
        <taxon>Tracheophyta</taxon>
        <taxon>Spermatophyta</taxon>
        <taxon>Magnoliopsida</taxon>
        <taxon>eudicotyledons</taxon>
        <taxon>Gunneridae</taxon>
        <taxon>Pentapetalae</taxon>
        <taxon>rosids</taxon>
        <taxon>fabids</taxon>
        <taxon>Fabales</taxon>
        <taxon>Fabaceae</taxon>
        <taxon>Papilionoideae</taxon>
        <taxon>50 kb inversion clade</taxon>
        <taxon>NPAAA clade</taxon>
        <taxon>Hologalegina</taxon>
        <taxon>IRL clade</taxon>
        <taxon>Trifolieae</taxon>
        <taxon>Trifolium</taxon>
    </lineage>
</organism>
<comment type="caution">
    <text evidence="1">The sequence shown here is derived from an EMBL/GenBank/DDBJ whole genome shotgun (WGS) entry which is preliminary data.</text>
</comment>
<name>A0A392P070_9FABA</name>
<dbReference type="EMBL" id="LXQA010056366">
    <property type="protein sequence ID" value="MCI04746.1"/>
    <property type="molecule type" value="Genomic_DNA"/>
</dbReference>
<feature type="non-terminal residue" evidence="1">
    <location>
        <position position="1"/>
    </location>
</feature>
<reference evidence="1 2" key="1">
    <citation type="journal article" date="2018" name="Front. Plant Sci.">
        <title>Red Clover (Trifolium pratense) and Zigzag Clover (T. medium) - A Picture of Genomic Similarities and Differences.</title>
        <authorList>
            <person name="Dluhosova J."/>
            <person name="Istvanek J."/>
            <person name="Nedelnik J."/>
            <person name="Repkova J."/>
        </authorList>
    </citation>
    <scope>NUCLEOTIDE SEQUENCE [LARGE SCALE GENOMIC DNA]</scope>
    <source>
        <strain evidence="2">cv. 10/8</strain>
        <tissue evidence="1">Leaf</tissue>
    </source>
</reference>
<dbReference type="AlphaFoldDB" id="A0A392P070"/>
<keyword evidence="2" id="KW-1185">Reference proteome</keyword>
<proteinExistence type="predicted"/>
<protein>
    <submittedName>
        <fullName evidence="1">Uncharacterized protein</fullName>
    </submittedName>
</protein>
<accession>A0A392P070</accession>